<evidence type="ECO:0000256" key="1">
    <source>
        <dbReference type="ARBA" id="ARBA00005367"/>
    </source>
</evidence>
<dbReference type="RefSeq" id="WP_107302987.1">
    <property type="nucleotide sequence ID" value="NZ_AP024852.1"/>
</dbReference>
<accession>A0A2T3P248</accession>
<organism evidence="3 4">
    <name type="scientific">Photobacterium swingsii</name>
    <dbReference type="NCBI Taxonomy" id="680026"/>
    <lineage>
        <taxon>Bacteria</taxon>
        <taxon>Pseudomonadati</taxon>
        <taxon>Pseudomonadota</taxon>
        <taxon>Gammaproteobacteria</taxon>
        <taxon>Vibrionales</taxon>
        <taxon>Vibrionaceae</taxon>
        <taxon>Photobacterium</taxon>
    </lineage>
</organism>
<comment type="similarity">
    <text evidence="1 2">Belongs to the UPF0231 family.</text>
</comment>
<dbReference type="Pfam" id="PF06062">
    <property type="entry name" value="UPF0231"/>
    <property type="match status" value="1"/>
</dbReference>
<proteinExistence type="inferred from homology"/>
<evidence type="ECO:0000313" key="3">
    <source>
        <dbReference type="EMBL" id="PSW22595.1"/>
    </source>
</evidence>
<protein>
    <recommendedName>
        <fullName evidence="2">UPF0231 protein C9I94_19260</fullName>
    </recommendedName>
</protein>
<sequence>MDYEFKKNTLDGSYHAVFSMGHEALGRWLIEEIGKDFAKMDSILAQIGALKNSTQEWRLIGDELTLSLQDNEALIQANFLFSEDDDEYEEDLHLYDEESMSLCGFEDFTLVLDAWRAFVTRF</sequence>
<name>A0A2T3P248_9GAMM</name>
<evidence type="ECO:0000313" key="4">
    <source>
        <dbReference type="Proteomes" id="UP000240481"/>
    </source>
</evidence>
<dbReference type="HAMAP" id="MF_01053">
    <property type="entry name" value="UPF0231"/>
    <property type="match status" value="1"/>
</dbReference>
<dbReference type="Proteomes" id="UP000240481">
    <property type="component" value="Unassembled WGS sequence"/>
</dbReference>
<gene>
    <name evidence="3" type="ORF">C9I94_19260</name>
</gene>
<dbReference type="PIRSF" id="PIRSF006287">
    <property type="entry name" value="UCP006287"/>
    <property type="match status" value="1"/>
</dbReference>
<keyword evidence="4" id="KW-1185">Reference proteome</keyword>
<dbReference type="OrthoDB" id="5739292at2"/>
<dbReference type="InterPro" id="IPR008249">
    <property type="entry name" value="UPF0231"/>
</dbReference>
<evidence type="ECO:0000256" key="2">
    <source>
        <dbReference type="HAMAP-Rule" id="MF_01053"/>
    </source>
</evidence>
<comment type="caution">
    <text evidence="3">The sequence shown here is derived from an EMBL/GenBank/DDBJ whole genome shotgun (WGS) entry which is preliminary data.</text>
</comment>
<reference evidence="3 4" key="1">
    <citation type="submission" date="2018-01" db="EMBL/GenBank/DDBJ databases">
        <title>Whole genome sequencing of Histamine producing bacteria.</title>
        <authorList>
            <person name="Butler K."/>
        </authorList>
    </citation>
    <scope>NUCLEOTIDE SEQUENCE [LARGE SCALE GENOMIC DNA]</scope>
    <source>
        <strain evidence="3 4">DSM 24669</strain>
    </source>
</reference>
<dbReference type="EMBL" id="PYLZ01000012">
    <property type="protein sequence ID" value="PSW22595.1"/>
    <property type="molecule type" value="Genomic_DNA"/>
</dbReference>
<dbReference type="AlphaFoldDB" id="A0A2T3P248"/>